<dbReference type="EMBL" id="NKHF01000017">
    <property type="protein sequence ID" value="PCK33083.1"/>
    <property type="molecule type" value="Genomic_DNA"/>
</dbReference>
<comment type="caution">
    <text evidence="3">The sequence shown here is derived from an EMBL/GenBank/DDBJ whole genome shotgun (WGS) entry which is preliminary data.</text>
</comment>
<dbReference type="GO" id="GO:0005509">
    <property type="term" value="F:calcium ion binding"/>
    <property type="evidence" value="ECO:0007669"/>
    <property type="project" value="InterPro"/>
</dbReference>
<dbReference type="Gene3D" id="1.10.238.10">
    <property type="entry name" value="EF-hand"/>
    <property type="match status" value="1"/>
</dbReference>
<dbReference type="Proteomes" id="UP000228621">
    <property type="component" value="Unassembled WGS sequence"/>
</dbReference>
<dbReference type="AlphaFoldDB" id="A0A2A5JUD0"/>
<feature type="domain" description="EF-hand" evidence="2">
    <location>
        <begin position="43"/>
        <end position="73"/>
    </location>
</feature>
<evidence type="ECO:0000256" key="1">
    <source>
        <dbReference type="SAM" id="SignalP"/>
    </source>
</evidence>
<accession>A0A2A5JUD0</accession>
<dbReference type="InterPro" id="IPR018247">
    <property type="entry name" value="EF_Hand_1_Ca_BS"/>
</dbReference>
<evidence type="ECO:0000313" key="3">
    <source>
        <dbReference type="EMBL" id="PCK33083.1"/>
    </source>
</evidence>
<dbReference type="PROSITE" id="PS00018">
    <property type="entry name" value="EF_HAND_1"/>
    <property type="match status" value="1"/>
</dbReference>
<keyword evidence="4" id="KW-1185">Reference proteome</keyword>
<gene>
    <name evidence="3" type="ORF">CEX98_03645</name>
</gene>
<dbReference type="RefSeq" id="WP_099640771.1">
    <property type="nucleotide sequence ID" value="NZ_NKHF01000017.1"/>
</dbReference>
<dbReference type="PROSITE" id="PS50222">
    <property type="entry name" value="EF_HAND_2"/>
    <property type="match status" value="1"/>
</dbReference>
<feature type="chain" id="PRO_5012495314" evidence="1">
    <location>
        <begin position="23"/>
        <end position="73"/>
    </location>
</feature>
<organism evidence="3 4">
    <name type="scientific">Pseudoalteromonas piscicida</name>
    <dbReference type="NCBI Taxonomy" id="43662"/>
    <lineage>
        <taxon>Bacteria</taxon>
        <taxon>Pseudomonadati</taxon>
        <taxon>Pseudomonadota</taxon>
        <taxon>Gammaproteobacteria</taxon>
        <taxon>Alteromonadales</taxon>
        <taxon>Pseudoalteromonadaceae</taxon>
        <taxon>Pseudoalteromonas</taxon>
    </lineage>
</organism>
<reference evidence="4" key="1">
    <citation type="journal article" date="2019" name="Genome Announc.">
        <title>Draft Genome Sequence of Pseudoalteromonas piscicida Strain 36Y ROTHPW, an Hypersaline Seawater Isolate from the South Coast of Sonora, Mexico.</title>
        <authorList>
            <person name="Sanchez-Diaz R."/>
            <person name="Molina-Garza Z.J."/>
            <person name="Cruz-Suarez L.E."/>
            <person name="Selvin J."/>
            <person name="Kiran G.S."/>
            <person name="Ibarra-Gamez J.C."/>
            <person name="Gomez-Gil B."/>
            <person name="Galaviz-Silva L."/>
        </authorList>
    </citation>
    <scope>NUCLEOTIDE SEQUENCE [LARGE SCALE GENOMIC DNA]</scope>
    <source>
        <strain evidence="4">36Y_RITHPW</strain>
    </source>
</reference>
<dbReference type="Pfam" id="PF13202">
    <property type="entry name" value="EF-hand_5"/>
    <property type="match status" value="2"/>
</dbReference>
<dbReference type="OrthoDB" id="6121358at2"/>
<feature type="signal peptide" evidence="1">
    <location>
        <begin position="1"/>
        <end position="22"/>
    </location>
</feature>
<proteinExistence type="predicted"/>
<protein>
    <submittedName>
        <fullName evidence="3">Calmodulin</fullName>
    </submittedName>
</protein>
<name>A0A2A5JUD0_PSEO7</name>
<sequence length="73" mass="7804">MKNLAIALSAAVMTLASVGAQANSDFDKLDMNGDGYISMEEAKAHDGLMAQFNELDADQDGQLSQAEFDNYQG</sequence>
<dbReference type="SUPFAM" id="SSF47473">
    <property type="entry name" value="EF-hand"/>
    <property type="match status" value="1"/>
</dbReference>
<dbReference type="InterPro" id="IPR002048">
    <property type="entry name" value="EF_hand_dom"/>
</dbReference>
<dbReference type="InterPro" id="IPR011992">
    <property type="entry name" value="EF-hand-dom_pair"/>
</dbReference>
<evidence type="ECO:0000259" key="2">
    <source>
        <dbReference type="PROSITE" id="PS50222"/>
    </source>
</evidence>
<keyword evidence="1" id="KW-0732">Signal</keyword>
<evidence type="ECO:0000313" key="4">
    <source>
        <dbReference type="Proteomes" id="UP000228621"/>
    </source>
</evidence>